<evidence type="ECO:0000256" key="5">
    <source>
        <dbReference type="ARBA" id="ARBA00023128"/>
    </source>
</evidence>
<keyword evidence="3" id="KW-0809">Transit peptide</keyword>
<dbReference type="Pfam" id="PF10780">
    <property type="entry name" value="MRP_L53"/>
    <property type="match status" value="1"/>
</dbReference>
<evidence type="ECO:0000256" key="1">
    <source>
        <dbReference type="ARBA" id="ARBA00004173"/>
    </source>
</evidence>
<keyword evidence="6" id="KW-0687">Ribonucleoprotein</keyword>
<reference evidence="9 10" key="1">
    <citation type="submission" date="2019-07" db="EMBL/GenBank/DDBJ databases">
        <authorList>
            <person name="Jastrzebski P J."/>
            <person name="Paukszto L."/>
            <person name="Jastrzebski P J."/>
        </authorList>
    </citation>
    <scope>NUCLEOTIDE SEQUENCE [LARGE SCALE GENOMIC DNA]</scope>
    <source>
        <strain evidence="9 10">WMS-il1</strain>
    </source>
</reference>
<dbReference type="InterPro" id="IPR052473">
    <property type="entry name" value="mtLSU_mL53"/>
</dbReference>
<evidence type="ECO:0000256" key="7">
    <source>
        <dbReference type="ARBA" id="ARBA00035180"/>
    </source>
</evidence>
<keyword evidence="4" id="KW-0689">Ribosomal protein</keyword>
<evidence type="ECO:0000256" key="8">
    <source>
        <dbReference type="ARBA" id="ARBA00042721"/>
    </source>
</evidence>
<organism evidence="9 10">
    <name type="scientific">Hymenolepis diminuta</name>
    <name type="common">Rat tapeworm</name>
    <dbReference type="NCBI Taxonomy" id="6216"/>
    <lineage>
        <taxon>Eukaryota</taxon>
        <taxon>Metazoa</taxon>
        <taxon>Spiralia</taxon>
        <taxon>Lophotrochozoa</taxon>
        <taxon>Platyhelminthes</taxon>
        <taxon>Cestoda</taxon>
        <taxon>Eucestoda</taxon>
        <taxon>Cyclophyllidea</taxon>
        <taxon>Hymenolepididae</taxon>
        <taxon>Hymenolepis</taxon>
    </lineage>
</organism>
<dbReference type="InterPro" id="IPR019716">
    <property type="entry name" value="Ribosomal_mL53"/>
</dbReference>
<keyword evidence="5" id="KW-0496">Mitochondrion</keyword>
<protein>
    <recommendedName>
        <fullName evidence="7">Large ribosomal subunit protein mL53</fullName>
    </recommendedName>
    <alternativeName>
        <fullName evidence="8">39S ribosomal protein L53, mitochondrial</fullName>
    </alternativeName>
</protein>
<comment type="similarity">
    <text evidence="2">Belongs to the mitochondrion-specific ribosomal protein mL53 family.</text>
</comment>
<evidence type="ECO:0000256" key="6">
    <source>
        <dbReference type="ARBA" id="ARBA00023274"/>
    </source>
</evidence>
<keyword evidence="10" id="KW-1185">Reference proteome</keyword>
<dbReference type="Gene3D" id="3.40.30.10">
    <property type="entry name" value="Glutaredoxin"/>
    <property type="match status" value="1"/>
</dbReference>
<dbReference type="EMBL" id="CABIJS010000022">
    <property type="protein sequence ID" value="VUZ39848.1"/>
    <property type="molecule type" value="Genomic_DNA"/>
</dbReference>
<sequence length="128" mass="14900">MSGVEKARKLLPIVKYFRSPLALNDLYIDKSFLQQVNLKPVKGIEFTFNPFFARTFSIRNVCTLLYSPRWRSSNENCMMKVDIRSDRSQPTIKVNFSNGSVLVIKTENLTDREILECLIFECSRNLQN</sequence>
<evidence type="ECO:0000313" key="10">
    <source>
        <dbReference type="Proteomes" id="UP000321570"/>
    </source>
</evidence>
<dbReference type="Proteomes" id="UP000321570">
    <property type="component" value="Unassembled WGS sequence"/>
</dbReference>
<comment type="subcellular location">
    <subcellularLocation>
        <location evidence="1">Mitochondrion</location>
    </subcellularLocation>
</comment>
<gene>
    <name evidence="9" type="ORF">WMSIL1_LOCUS1092</name>
</gene>
<evidence type="ECO:0000313" key="9">
    <source>
        <dbReference type="EMBL" id="VUZ39848.1"/>
    </source>
</evidence>
<dbReference type="PANTHER" id="PTHR33618">
    <property type="entry name" value="39S RIBOSOMAL PROTEIN L53, MITOCHONDRIAL"/>
    <property type="match status" value="1"/>
</dbReference>
<proteinExistence type="inferred from homology"/>
<dbReference type="GO" id="GO:0005762">
    <property type="term" value="C:mitochondrial large ribosomal subunit"/>
    <property type="evidence" value="ECO:0007669"/>
    <property type="project" value="TreeGrafter"/>
</dbReference>
<dbReference type="AlphaFoldDB" id="A0A564XZ94"/>
<dbReference type="PANTHER" id="PTHR33618:SF1">
    <property type="entry name" value="LARGE RIBOSOMAL SUBUNIT PROTEIN ML53"/>
    <property type="match status" value="1"/>
</dbReference>
<evidence type="ECO:0000256" key="4">
    <source>
        <dbReference type="ARBA" id="ARBA00022980"/>
    </source>
</evidence>
<name>A0A564XZ94_HYMDI</name>
<evidence type="ECO:0000256" key="2">
    <source>
        <dbReference type="ARBA" id="ARBA00005557"/>
    </source>
</evidence>
<evidence type="ECO:0000256" key="3">
    <source>
        <dbReference type="ARBA" id="ARBA00022946"/>
    </source>
</evidence>
<accession>A0A564XZ94</accession>